<reference evidence="1" key="1">
    <citation type="submission" date="2018-05" db="EMBL/GenBank/DDBJ databases">
        <authorList>
            <person name="Lanie J.A."/>
            <person name="Ng W.-L."/>
            <person name="Kazmierczak K.M."/>
            <person name="Andrzejewski T.M."/>
            <person name="Davidsen T.M."/>
            <person name="Wayne K.J."/>
            <person name="Tettelin H."/>
            <person name="Glass J.I."/>
            <person name="Rusch D."/>
            <person name="Podicherti R."/>
            <person name="Tsui H.-C.T."/>
            <person name="Winkler M.E."/>
        </authorList>
    </citation>
    <scope>NUCLEOTIDE SEQUENCE</scope>
</reference>
<dbReference type="Pfam" id="PF05708">
    <property type="entry name" value="Peptidase_C92"/>
    <property type="match status" value="1"/>
</dbReference>
<evidence type="ECO:0000313" key="1">
    <source>
        <dbReference type="EMBL" id="SVB10449.1"/>
    </source>
</evidence>
<protein>
    <submittedName>
        <fullName evidence="1">Uncharacterized protein</fullName>
    </submittedName>
</protein>
<sequence>MKVARISAFALAITFLFTGCAGLNGLARKTGPKYEAEIQSWQKVIKNQGGNGMWLVTRGYRRGDDVVAILTCSSLSHVGILDADKGEVIEPLWNGNVTNSLANFLEISHRVILVKPGGWTPETGSEALAKARSELGKKYDFSGLIGLPSTNRWYCSELASWCWGRQPDRKGPWNVIHPRRLQKMGTVLFDSGSRDGQPDN</sequence>
<dbReference type="SUPFAM" id="SSF54001">
    <property type="entry name" value="Cysteine proteinases"/>
    <property type="match status" value="1"/>
</dbReference>
<dbReference type="PROSITE" id="PS51257">
    <property type="entry name" value="PROKAR_LIPOPROTEIN"/>
    <property type="match status" value="1"/>
</dbReference>
<dbReference type="AlphaFoldDB" id="A0A382B9W4"/>
<proteinExistence type="predicted"/>
<accession>A0A382B9W4</accession>
<dbReference type="Gene3D" id="3.90.1720.10">
    <property type="entry name" value="endopeptidase domain like (from Nostoc punctiforme)"/>
    <property type="match status" value="1"/>
</dbReference>
<dbReference type="InterPro" id="IPR038765">
    <property type="entry name" value="Papain-like_cys_pep_sf"/>
</dbReference>
<organism evidence="1">
    <name type="scientific">marine metagenome</name>
    <dbReference type="NCBI Taxonomy" id="408172"/>
    <lineage>
        <taxon>unclassified sequences</taxon>
        <taxon>metagenomes</taxon>
        <taxon>ecological metagenomes</taxon>
    </lineage>
</organism>
<dbReference type="EMBL" id="UINC01028806">
    <property type="protein sequence ID" value="SVB10449.1"/>
    <property type="molecule type" value="Genomic_DNA"/>
</dbReference>
<dbReference type="InterPro" id="IPR024453">
    <property type="entry name" value="Peptidase_C92"/>
</dbReference>
<gene>
    <name evidence="1" type="ORF">METZ01_LOCUS163303</name>
</gene>
<name>A0A382B9W4_9ZZZZ</name>